<dbReference type="PANTHER" id="PTHR43471">
    <property type="entry name" value="ABC TRANSPORTER PERMEASE"/>
    <property type="match status" value="1"/>
</dbReference>
<name>A9EN45_SORC5</name>
<feature type="transmembrane region" description="Helical" evidence="6">
    <location>
        <begin position="461"/>
        <end position="481"/>
    </location>
</feature>
<feature type="transmembrane region" description="Helical" evidence="6">
    <location>
        <begin position="407"/>
        <end position="427"/>
    </location>
</feature>
<feature type="compositionally biased region" description="Basic and acidic residues" evidence="5">
    <location>
        <begin position="708"/>
        <end position="722"/>
    </location>
</feature>
<feature type="transmembrane region" description="Helical" evidence="6">
    <location>
        <begin position="287"/>
        <end position="312"/>
    </location>
</feature>
<dbReference type="EMBL" id="AM746676">
    <property type="protein sequence ID" value="CAN90817.1"/>
    <property type="molecule type" value="Genomic_DNA"/>
</dbReference>
<evidence type="ECO:0000259" key="8">
    <source>
        <dbReference type="Pfam" id="PF12698"/>
    </source>
</evidence>
<dbReference type="HOGENOM" id="CLU_022118_0_0_7"/>
<proteinExistence type="predicted"/>
<evidence type="ECO:0000256" key="4">
    <source>
        <dbReference type="ARBA" id="ARBA00023136"/>
    </source>
</evidence>
<feature type="transmembrane region" description="Helical" evidence="6">
    <location>
        <begin position="234"/>
        <end position="256"/>
    </location>
</feature>
<dbReference type="eggNOG" id="COG1668">
    <property type="taxonomic scope" value="Bacteria"/>
</dbReference>
<dbReference type="Pfam" id="PF02517">
    <property type="entry name" value="Rce1-like"/>
    <property type="match status" value="1"/>
</dbReference>
<protein>
    <submittedName>
        <fullName evidence="9">ABC transporter sodium permease</fullName>
    </submittedName>
</protein>
<feature type="domain" description="ABC-2 type transporter transmembrane" evidence="8">
    <location>
        <begin position="137"/>
        <end position="427"/>
    </location>
</feature>
<keyword evidence="4 6" id="KW-0472">Membrane</keyword>
<evidence type="ECO:0000256" key="2">
    <source>
        <dbReference type="ARBA" id="ARBA00022692"/>
    </source>
</evidence>
<evidence type="ECO:0000256" key="1">
    <source>
        <dbReference type="ARBA" id="ARBA00004141"/>
    </source>
</evidence>
<evidence type="ECO:0000256" key="3">
    <source>
        <dbReference type="ARBA" id="ARBA00022989"/>
    </source>
</evidence>
<feature type="transmembrane region" description="Helical" evidence="6">
    <location>
        <begin position="487"/>
        <end position="511"/>
    </location>
</feature>
<dbReference type="BioCyc" id="SCEL448385:SCE_RS03460-MONOMER"/>
<feature type="transmembrane region" description="Helical" evidence="6">
    <location>
        <begin position="384"/>
        <end position="401"/>
    </location>
</feature>
<feature type="region of interest" description="Disordered" evidence="5">
    <location>
        <begin position="699"/>
        <end position="731"/>
    </location>
</feature>
<dbReference type="KEGG" id="scl:sce0660"/>
<sequence>MRLAIVWTILRKELVESLRDRRTLVRLVVVPLLLYPLFALAMSKLVGVEAAAREARPSRIAVWGELADGLQARLSAAGKIELAPWAGAPPDVREGLLSGALAPPAGPEPAPDDGEAAPPEGEAEPPRWIEPENPVLAAARAAVSERKVDAVLVPWPSMGAELGRGGKGAVAIYFDSVRADSATAEARLEGALQRARRAIVADREAERGLPEGFSRAFDVVPRDVAADSRKVGQILGAMMPMLLILMSLLGSFLPAIDLTAGEKERGTMQTLLCAPVRPIEIISGKFLAVWVISLLTALGNVVSMSLTVSRLLPDAMVVGPGTFALTFVLLVPVTLLFSALFLALAVFAKDFKDGQNALMPAYLPLSLLAGITALPVVELNPWTAYAPVLNIAVLIKALFVGEAPADLLFTALVSSALYACLALLFAARVFERESVLLGGHEPARAVLGLGRRAGGAPSAGFSLAAFAGVQVLFFYGSLLIARTSVAVQLAVSQVGFFLVPTLALVAGFGYSPRATLGLRPASVRGLAGALLLGVAAWAAIGGTVLRWFPAPEPFARELGELVLLGGQPYPVVLLLVAVTPAVCEELLFRGLVYAGLRRAGPAVAIGVSALLFGLAHGSVYRLLPTFSLGLALGYARHRTGSVLPGALLHALNNGLAVSLLYFKPSWAQGLLEGDLLPWSVTFAGMVVSLAGLLLLRSSAPSATEPEPDEKAKMEARDRHDADASGGGGGQG</sequence>
<accession>A9EN45</accession>
<dbReference type="GO" id="GO:0080120">
    <property type="term" value="P:CAAX-box protein maturation"/>
    <property type="evidence" value="ECO:0007669"/>
    <property type="project" value="UniProtKB-ARBA"/>
</dbReference>
<evidence type="ECO:0000313" key="10">
    <source>
        <dbReference type="Proteomes" id="UP000002139"/>
    </source>
</evidence>
<organism evidence="9 10">
    <name type="scientific">Sorangium cellulosum (strain So ce56)</name>
    <name type="common">Polyangium cellulosum (strain So ce56)</name>
    <dbReference type="NCBI Taxonomy" id="448385"/>
    <lineage>
        <taxon>Bacteria</taxon>
        <taxon>Pseudomonadati</taxon>
        <taxon>Myxococcota</taxon>
        <taxon>Polyangia</taxon>
        <taxon>Polyangiales</taxon>
        <taxon>Polyangiaceae</taxon>
        <taxon>Sorangium</taxon>
    </lineage>
</organism>
<reference evidence="9 10" key="1">
    <citation type="journal article" date="2007" name="Nat. Biotechnol.">
        <title>Complete genome sequence of the myxobacterium Sorangium cellulosum.</title>
        <authorList>
            <person name="Schneiker S."/>
            <person name="Perlova O."/>
            <person name="Kaiser O."/>
            <person name="Gerth K."/>
            <person name="Alici A."/>
            <person name="Altmeyer M.O."/>
            <person name="Bartels D."/>
            <person name="Bekel T."/>
            <person name="Beyer S."/>
            <person name="Bode E."/>
            <person name="Bode H.B."/>
            <person name="Bolten C.J."/>
            <person name="Choudhuri J.V."/>
            <person name="Doss S."/>
            <person name="Elnakady Y.A."/>
            <person name="Frank B."/>
            <person name="Gaigalat L."/>
            <person name="Goesmann A."/>
            <person name="Groeger C."/>
            <person name="Gross F."/>
            <person name="Jelsbak L."/>
            <person name="Jelsbak L."/>
            <person name="Kalinowski J."/>
            <person name="Kegler C."/>
            <person name="Knauber T."/>
            <person name="Konietzny S."/>
            <person name="Kopp M."/>
            <person name="Krause L."/>
            <person name="Krug D."/>
            <person name="Linke B."/>
            <person name="Mahmud T."/>
            <person name="Martinez-Arias R."/>
            <person name="McHardy A.C."/>
            <person name="Merai M."/>
            <person name="Meyer F."/>
            <person name="Mormann S."/>
            <person name="Munoz-Dorado J."/>
            <person name="Perez J."/>
            <person name="Pradella S."/>
            <person name="Rachid S."/>
            <person name="Raddatz G."/>
            <person name="Rosenau F."/>
            <person name="Rueckert C."/>
            <person name="Sasse F."/>
            <person name="Scharfe M."/>
            <person name="Schuster S.C."/>
            <person name="Suen G."/>
            <person name="Treuner-Lange A."/>
            <person name="Velicer G.J."/>
            <person name="Vorholter F.-J."/>
            <person name="Weissman K.J."/>
            <person name="Welch R.D."/>
            <person name="Wenzel S.C."/>
            <person name="Whitworth D.E."/>
            <person name="Wilhelm S."/>
            <person name="Wittmann C."/>
            <person name="Bloecker H."/>
            <person name="Puehler A."/>
            <person name="Mueller R."/>
        </authorList>
    </citation>
    <scope>NUCLEOTIDE SEQUENCE [LARGE SCALE GENOMIC DNA]</scope>
    <source>
        <strain evidence="10">So ce56</strain>
    </source>
</reference>
<keyword evidence="10" id="KW-1185">Reference proteome</keyword>
<dbReference type="NCBIfam" id="NF041647">
    <property type="entry name" value="ABC_perm_CPBP"/>
    <property type="match status" value="1"/>
</dbReference>
<dbReference type="OrthoDB" id="5486437at2"/>
<feature type="transmembrane region" description="Helical" evidence="6">
    <location>
        <begin position="359"/>
        <end position="377"/>
    </location>
</feature>
<evidence type="ECO:0000256" key="6">
    <source>
        <dbReference type="SAM" id="Phobius"/>
    </source>
</evidence>
<dbReference type="Pfam" id="PF12698">
    <property type="entry name" value="ABC2_membrane_3"/>
    <property type="match status" value="1"/>
</dbReference>
<dbReference type="GO" id="GO:0004175">
    <property type="term" value="F:endopeptidase activity"/>
    <property type="evidence" value="ECO:0007669"/>
    <property type="project" value="UniProtKB-ARBA"/>
</dbReference>
<evidence type="ECO:0000256" key="5">
    <source>
        <dbReference type="SAM" id="MobiDB-lite"/>
    </source>
</evidence>
<feature type="transmembrane region" description="Helical" evidence="6">
    <location>
        <begin position="600"/>
        <end position="623"/>
    </location>
</feature>
<keyword evidence="3 6" id="KW-1133">Transmembrane helix</keyword>
<comment type="subcellular location">
    <subcellularLocation>
        <location evidence="1">Membrane</location>
        <topology evidence="1">Multi-pass membrane protein</topology>
    </subcellularLocation>
</comment>
<feature type="transmembrane region" description="Helical" evidence="6">
    <location>
        <begin position="324"/>
        <end position="347"/>
    </location>
</feature>
<feature type="transmembrane region" description="Helical" evidence="6">
    <location>
        <begin position="523"/>
        <end position="548"/>
    </location>
</feature>
<dbReference type="InterPro" id="IPR013525">
    <property type="entry name" value="ABC2_TM"/>
</dbReference>
<dbReference type="InterPro" id="IPR003675">
    <property type="entry name" value="Rce1/LyrA-like_dom"/>
</dbReference>
<dbReference type="GO" id="GO:0140359">
    <property type="term" value="F:ABC-type transporter activity"/>
    <property type="evidence" value="ECO:0007669"/>
    <property type="project" value="InterPro"/>
</dbReference>
<feature type="transmembrane region" description="Helical" evidence="6">
    <location>
        <begin position="675"/>
        <end position="695"/>
    </location>
</feature>
<dbReference type="eggNOG" id="COG1266">
    <property type="taxonomic scope" value="Bacteria"/>
</dbReference>
<gene>
    <name evidence="9" type="ordered locus">sce0660</name>
</gene>
<keyword evidence="2 6" id="KW-0812">Transmembrane</keyword>
<evidence type="ECO:0000259" key="7">
    <source>
        <dbReference type="Pfam" id="PF02517"/>
    </source>
</evidence>
<dbReference type="AlphaFoldDB" id="A9EN45"/>
<dbReference type="RefSeq" id="WP_012233295.1">
    <property type="nucleotide sequence ID" value="NC_010162.1"/>
</dbReference>
<dbReference type="PANTHER" id="PTHR43471:SF3">
    <property type="entry name" value="ABC TRANSPORTER PERMEASE PROTEIN NATB"/>
    <property type="match status" value="1"/>
</dbReference>
<feature type="domain" description="CAAX prenyl protease 2/Lysostaphin resistance protein A-like" evidence="7">
    <location>
        <begin position="570"/>
        <end position="654"/>
    </location>
</feature>
<feature type="transmembrane region" description="Helical" evidence="6">
    <location>
        <begin position="568"/>
        <end position="588"/>
    </location>
</feature>
<feature type="region of interest" description="Disordered" evidence="5">
    <location>
        <begin position="96"/>
        <end position="131"/>
    </location>
</feature>
<dbReference type="STRING" id="448385.sce0660"/>
<feature type="transmembrane region" description="Helical" evidence="6">
    <location>
        <begin position="643"/>
        <end position="663"/>
    </location>
</feature>
<dbReference type="Proteomes" id="UP000002139">
    <property type="component" value="Chromosome"/>
</dbReference>
<dbReference type="GO" id="GO:0016020">
    <property type="term" value="C:membrane"/>
    <property type="evidence" value="ECO:0007669"/>
    <property type="project" value="UniProtKB-SubCell"/>
</dbReference>
<evidence type="ECO:0000313" key="9">
    <source>
        <dbReference type="EMBL" id="CAN90817.1"/>
    </source>
</evidence>